<keyword evidence="5" id="KW-0408">Iron</keyword>
<dbReference type="AlphaFoldDB" id="A0A7M2YZ47"/>
<protein>
    <submittedName>
        <fullName evidence="9">Uracil-DNA glycosylase</fullName>
    </submittedName>
</protein>
<dbReference type="PANTHER" id="PTHR33693:SF1">
    <property type="entry name" value="TYPE-4 URACIL-DNA GLYCOSYLASE"/>
    <property type="match status" value="1"/>
</dbReference>
<evidence type="ECO:0000256" key="6">
    <source>
        <dbReference type="ARBA" id="ARBA00023014"/>
    </source>
</evidence>
<keyword evidence="6" id="KW-0411">Iron-sulfur</keyword>
<dbReference type="InterPro" id="IPR036895">
    <property type="entry name" value="Uracil-DNA_glycosylase-like_sf"/>
</dbReference>
<keyword evidence="2" id="KW-0479">Metal-binding</keyword>
<reference evidence="10" key="2">
    <citation type="journal article" date="2019" name="MicrobiologyOpen">
        <title>High-quality draft genome sequence of Gaiella occulta isolated from a 150 meter deep mineral water borehole and comparison with the genome sequences of other deep-branching lineages of the phylum Actinobacteria.</title>
        <authorList>
            <person name="Severino R."/>
            <person name="Froufe H.J.C."/>
            <person name="Barroso C."/>
            <person name="Albuquerque L."/>
            <person name="Lobo-da-Cunha A."/>
            <person name="da Costa M.S."/>
            <person name="Egas C."/>
        </authorList>
    </citation>
    <scope>NUCLEOTIDE SEQUENCE [LARGE SCALE GENOMIC DNA]</scope>
    <source>
        <strain evidence="10">F2-233</strain>
    </source>
</reference>
<gene>
    <name evidence="9" type="ORF">Gocc_0832</name>
</gene>
<evidence type="ECO:0000256" key="7">
    <source>
        <dbReference type="ARBA" id="ARBA00023204"/>
    </source>
</evidence>
<evidence type="ECO:0000256" key="3">
    <source>
        <dbReference type="ARBA" id="ARBA00022763"/>
    </source>
</evidence>
<dbReference type="Gene3D" id="3.40.470.10">
    <property type="entry name" value="Uracil-DNA glycosylase-like domain"/>
    <property type="match status" value="1"/>
</dbReference>
<dbReference type="PANTHER" id="PTHR33693">
    <property type="entry name" value="TYPE-5 URACIL-DNA GLYCOSYLASE"/>
    <property type="match status" value="1"/>
</dbReference>
<dbReference type="Proteomes" id="UP000254134">
    <property type="component" value="Unassembled WGS sequence"/>
</dbReference>
<evidence type="ECO:0000256" key="5">
    <source>
        <dbReference type="ARBA" id="ARBA00023004"/>
    </source>
</evidence>
<name>A0A7M2YZ47_9ACTN</name>
<dbReference type="RefSeq" id="WP_114795285.1">
    <property type="nucleotide sequence ID" value="NZ_QQZY01000002.1"/>
</dbReference>
<comment type="caution">
    <text evidence="9">The sequence shown here is derived from an EMBL/GenBank/DDBJ whole genome shotgun (WGS) entry which is preliminary data.</text>
</comment>
<dbReference type="SUPFAM" id="SSF52141">
    <property type="entry name" value="Uracil-DNA glycosylase-like"/>
    <property type="match status" value="1"/>
</dbReference>
<organism evidence="9 10">
    <name type="scientific">Gaiella occulta</name>
    <dbReference type="NCBI Taxonomy" id="1002870"/>
    <lineage>
        <taxon>Bacteria</taxon>
        <taxon>Bacillati</taxon>
        <taxon>Actinomycetota</taxon>
        <taxon>Thermoleophilia</taxon>
        <taxon>Gaiellales</taxon>
        <taxon>Gaiellaceae</taxon>
        <taxon>Gaiella</taxon>
    </lineage>
</organism>
<dbReference type="InterPro" id="IPR051536">
    <property type="entry name" value="UDG_Type-4/5"/>
</dbReference>
<feature type="domain" description="Uracil-DNA glycosylase-like" evidence="8">
    <location>
        <begin position="32"/>
        <end position="194"/>
    </location>
</feature>
<sequence length="200" mass="21419">MTRYRSIAALHRDLAACRRCAQAGFPIASTPVIERATDPRAFLLGQAPGIVEGAEGRPWRGRAGATLRRWLGLDEEAFYATFYCASVTRCYPGRPPSGRGDRTPTAAERTLCAPWWREELRLLRLPLVVTVGGLAARALVGAPTLAACVGKSFVVDDAVVIPLPHPSGASGWLGDPTNRARLGKALAHARRELARAATPG</sequence>
<reference evidence="9 10" key="1">
    <citation type="submission" date="2018-07" db="EMBL/GenBank/DDBJ databases">
        <title>High-quality-draft genome sequence of Gaiella occulta.</title>
        <authorList>
            <person name="Severino R."/>
            <person name="Froufe H.J.C."/>
            <person name="Rainey F.A."/>
            <person name="Barroso C."/>
            <person name="Albuquerque L."/>
            <person name="Lobo-Da-Cunha A."/>
            <person name="Da Costa M.S."/>
            <person name="Egas C."/>
        </authorList>
    </citation>
    <scope>NUCLEOTIDE SEQUENCE [LARGE SCALE GENOMIC DNA]</scope>
    <source>
        <strain evidence="9 10">F2-233</strain>
    </source>
</reference>
<dbReference type="GO" id="GO:0097506">
    <property type="term" value="F:deaminated base DNA N-glycosylase activity"/>
    <property type="evidence" value="ECO:0007669"/>
    <property type="project" value="UniProtKB-ARBA"/>
</dbReference>
<dbReference type="GO" id="GO:0051539">
    <property type="term" value="F:4 iron, 4 sulfur cluster binding"/>
    <property type="evidence" value="ECO:0007669"/>
    <property type="project" value="UniProtKB-KW"/>
</dbReference>
<keyword evidence="10" id="KW-1185">Reference proteome</keyword>
<dbReference type="SMART" id="SM00986">
    <property type="entry name" value="UDG"/>
    <property type="match status" value="1"/>
</dbReference>
<keyword evidence="4" id="KW-0378">Hydrolase</keyword>
<evidence type="ECO:0000256" key="1">
    <source>
        <dbReference type="ARBA" id="ARBA00022485"/>
    </source>
</evidence>
<dbReference type="Pfam" id="PF03167">
    <property type="entry name" value="UDG"/>
    <property type="match status" value="1"/>
</dbReference>
<dbReference type="SMART" id="SM00987">
    <property type="entry name" value="UreE_C"/>
    <property type="match status" value="1"/>
</dbReference>
<keyword evidence="1" id="KW-0004">4Fe-4S</keyword>
<dbReference type="OrthoDB" id="5290748at2"/>
<evidence type="ECO:0000256" key="2">
    <source>
        <dbReference type="ARBA" id="ARBA00022723"/>
    </source>
</evidence>
<evidence type="ECO:0000259" key="8">
    <source>
        <dbReference type="SMART" id="SM00986"/>
    </source>
</evidence>
<dbReference type="GO" id="GO:0006281">
    <property type="term" value="P:DNA repair"/>
    <property type="evidence" value="ECO:0007669"/>
    <property type="project" value="UniProtKB-KW"/>
</dbReference>
<keyword evidence="7" id="KW-0234">DNA repair</keyword>
<proteinExistence type="predicted"/>
<accession>A0A7M2YZ47</accession>
<keyword evidence="3" id="KW-0227">DNA damage</keyword>
<evidence type="ECO:0000256" key="4">
    <source>
        <dbReference type="ARBA" id="ARBA00022801"/>
    </source>
</evidence>
<dbReference type="InterPro" id="IPR005122">
    <property type="entry name" value="Uracil-DNA_glycosylase-like"/>
</dbReference>
<dbReference type="GO" id="GO:0046872">
    <property type="term" value="F:metal ion binding"/>
    <property type="evidence" value="ECO:0007669"/>
    <property type="project" value="UniProtKB-KW"/>
</dbReference>
<dbReference type="EMBL" id="QQZY01000002">
    <property type="protein sequence ID" value="RDI75034.1"/>
    <property type="molecule type" value="Genomic_DNA"/>
</dbReference>
<evidence type="ECO:0000313" key="9">
    <source>
        <dbReference type="EMBL" id="RDI75034.1"/>
    </source>
</evidence>
<evidence type="ECO:0000313" key="10">
    <source>
        <dbReference type="Proteomes" id="UP000254134"/>
    </source>
</evidence>